<feature type="binding site" evidence="5">
    <location>
        <position position="276"/>
    </location>
    <ligand>
        <name>substrate</name>
    </ligand>
</feature>
<dbReference type="AlphaFoldDB" id="A0A2T2YM42"/>
<keyword evidence="8" id="KW-0472">Membrane</keyword>
<evidence type="ECO:0000256" key="8">
    <source>
        <dbReference type="SAM" id="Phobius"/>
    </source>
</evidence>
<evidence type="ECO:0000313" key="11">
    <source>
        <dbReference type="Proteomes" id="UP000240357"/>
    </source>
</evidence>
<feature type="domain" description="GH26" evidence="9">
    <location>
        <begin position="50"/>
        <end position="378"/>
    </location>
</feature>
<comment type="similarity">
    <text evidence="1 7">Belongs to the glycosyl hydrolase 26 family.</text>
</comment>
<feature type="active site" description="Proton donor" evidence="4 7">
    <location>
        <position position="206"/>
    </location>
</feature>
<dbReference type="Proteomes" id="UP000240357">
    <property type="component" value="Unassembled WGS sequence"/>
</dbReference>
<feature type="binding site" evidence="5">
    <location>
        <position position="211"/>
    </location>
    <ligand>
        <name>substrate</name>
    </ligand>
</feature>
<keyword evidence="11" id="KW-1185">Reference proteome</keyword>
<evidence type="ECO:0000259" key="9">
    <source>
        <dbReference type="PROSITE" id="PS51764"/>
    </source>
</evidence>
<evidence type="ECO:0000256" key="2">
    <source>
        <dbReference type="ARBA" id="ARBA00022801"/>
    </source>
</evidence>
<evidence type="ECO:0000256" key="4">
    <source>
        <dbReference type="PIRSR" id="PIRSR018168-1"/>
    </source>
</evidence>
<keyword evidence="2 7" id="KW-0378">Hydrolase</keyword>
<evidence type="ECO:0000256" key="5">
    <source>
        <dbReference type="PIRSR" id="PIRSR018168-2"/>
    </source>
</evidence>
<dbReference type="InterPro" id="IPR022790">
    <property type="entry name" value="GH26_dom"/>
</dbReference>
<name>A0A2T2YM42_9BACT</name>
<dbReference type="PRINTS" id="PR00739">
    <property type="entry name" value="GLHYDRLASE26"/>
</dbReference>
<dbReference type="SUPFAM" id="SSF51445">
    <property type="entry name" value="(Trans)glycosidases"/>
    <property type="match status" value="1"/>
</dbReference>
<dbReference type="PIRSF" id="PIRSF018168">
    <property type="entry name" value="Mannan-1_4-beta-mannosidase"/>
    <property type="match status" value="1"/>
</dbReference>
<dbReference type="InterPro" id="IPR017853">
    <property type="entry name" value="GH"/>
</dbReference>
<accession>A0A2T2YM42</accession>
<evidence type="ECO:0000256" key="6">
    <source>
        <dbReference type="PIRSR" id="PIRSR018168-3"/>
    </source>
</evidence>
<reference evidence="10 11" key="1">
    <citation type="submission" date="2018-03" db="EMBL/GenBank/DDBJ databases">
        <title>Adhaeribacter sp. HMF7605 Genome sequencing and assembly.</title>
        <authorList>
            <person name="Kang H."/>
            <person name="Kang J."/>
            <person name="Cha I."/>
            <person name="Kim H."/>
            <person name="Joh K."/>
        </authorList>
    </citation>
    <scope>NUCLEOTIDE SEQUENCE [LARGE SCALE GENOMIC DNA]</scope>
    <source>
        <strain evidence="10 11">HMF7605</strain>
    </source>
</reference>
<dbReference type="PROSITE" id="PS51764">
    <property type="entry name" value="GH26"/>
    <property type="match status" value="1"/>
</dbReference>
<keyword evidence="8" id="KW-1133">Transmembrane helix</keyword>
<gene>
    <name evidence="10" type="ORF">AHMF7605_25330</name>
</gene>
<organism evidence="10 11">
    <name type="scientific">Adhaeribacter arboris</name>
    <dbReference type="NCBI Taxonomy" id="2072846"/>
    <lineage>
        <taxon>Bacteria</taxon>
        <taxon>Pseudomonadati</taxon>
        <taxon>Bacteroidota</taxon>
        <taxon>Cytophagia</taxon>
        <taxon>Cytophagales</taxon>
        <taxon>Hymenobacteraceae</taxon>
        <taxon>Adhaeribacter</taxon>
    </lineage>
</organism>
<feature type="transmembrane region" description="Helical" evidence="8">
    <location>
        <begin position="21"/>
        <end position="39"/>
    </location>
</feature>
<evidence type="ECO:0000256" key="7">
    <source>
        <dbReference type="PROSITE-ProRule" id="PRU01100"/>
    </source>
</evidence>
<dbReference type="GO" id="GO:0006080">
    <property type="term" value="P:substituted mannan metabolic process"/>
    <property type="evidence" value="ECO:0007669"/>
    <property type="project" value="InterPro"/>
</dbReference>
<dbReference type="InterPro" id="IPR000805">
    <property type="entry name" value="Glyco_hydro_26"/>
</dbReference>
<comment type="caution">
    <text evidence="10">The sequence shown here is derived from an EMBL/GenBank/DDBJ whole genome shotgun (WGS) entry which is preliminary data.</text>
</comment>
<dbReference type="InterPro" id="IPR016714">
    <property type="entry name" value="MANB/E"/>
</dbReference>
<dbReference type="GO" id="GO:0016985">
    <property type="term" value="F:mannan endo-1,4-beta-mannosidase activity"/>
    <property type="evidence" value="ECO:0007669"/>
    <property type="project" value="InterPro"/>
</dbReference>
<proteinExistence type="inferred from homology"/>
<feature type="site" description="Plays an important role in maintaining the position of the catalytic nucleophile" evidence="6">
    <location>
        <position position="205"/>
    </location>
</feature>
<evidence type="ECO:0000313" key="10">
    <source>
        <dbReference type="EMBL" id="PSR56580.1"/>
    </source>
</evidence>
<sequence length="392" mass="45153">MVFTGQWFCEKLICFTAYRKQFIGILILSFFYASLPILAQSLPTNPKATAETKNLFANLQRLSSKGVLFGHHDDLAYGIGWKDQPGRSDVKEVAGEFPAVFGWEIGKLEFNNSLSIDSVPFAKMREYIQQVYAQGGVNTISWHLNNPVEPSKTSWDKADSTVVKLFADKKARKRYESWLDNMADFMKSLKGSKGEAIPIIFRPYHEHTGGWFWWGRGHVSPPDYGKLWRFTVDYLRKKKVNNLLYAYSTDKFTSREDYLQNWHGDDYVDIVGFDLYHRPESDPYNTFVADARRMVETIKQIGQEKRKVWAFTETGQEAVPFANWWTGFLLPIIQDAGLSYVMVWRNARLNHFYAPYPEHVSANNFKLFAANPKVLFQIKTAAENLYAPAPAN</sequence>
<feature type="active site" description="Nucleophile" evidence="4 7">
    <location>
        <position position="313"/>
    </location>
</feature>
<evidence type="ECO:0000256" key="1">
    <source>
        <dbReference type="ARBA" id="ARBA00007754"/>
    </source>
</evidence>
<dbReference type="Gene3D" id="3.20.20.80">
    <property type="entry name" value="Glycosidases"/>
    <property type="match status" value="1"/>
</dbReference>
<dbReference type="Pfam" id="PF02156">
    <property type="entry name" value="Glyco_hydro_26"/>
    <property type="match status" value="1"/>
</dbReference>
<dbReference type="PANTHER" id="PTHR40079:SF4">
    <property type="entry name" value="GH26 DOMAIN-CONTAINING PROTEIN-RELATED"/>
    <property type="match status" value="1"/>
</dbReference>
<keyword evidence="3 7" id="KW-0326">Glycosidase</keyword>
<dbReference type="RefSeq" id="WP_106932759.1">
    <property type="nucleotide sequence ID" value="NZ_PYFT01000001.1"/>
</dbReference>
<protein>
    <submittedName>
        <fullName evidence="10">Beta-mannosidase</fullName>
    </submittedName>
</protein>
<dbReference type="OrthoDB" id="9816550at2"/>
<dbReference type="PANTHER" id="PTHR40079">
    <property type="entry name" value="MANNAN ENDO-1,4-BETA-MANNOSIDASE E-RELATED"/>
    <property type="match status" value="1"/>
</dbReference>
<feature type="binding site" evidence="5">
    <location>
        <position position="143"/>
    </location>
    <ligand>
        <name>substrate</name>
    </ligand>
</feature>
<dbReference type="EMBL" id="PYFT01000001">
    <property type="protein sequence ID" value="PSR56580.1"/>
    <property type="molecule type" value="Genomic_DNA"/>
</dbReference>
<keyword evidence="8" id="KW-0812">Transmembrane</keyword>
<evidence type="ECO:0000256" key="3">
    <source>
        <dbReference type="ARBA" id="ARBA00023295"/>
    </source>
</evidence>